<reference evidence="8" key="1">
    <citation type="submission" date="2020-11" db="EMBL/GenBank/DDBJ databases">
        <authorList>
            <person name="Tran Van P."/>
        </authorList>
    </citation>
    <scope>NUCLEOTIDE SEQUENCE</scope>
</reference>
<dbReference type="OrthoDB" id="6159439at2759"/>
<protein>
    <recommendedName>
        <fullName evidence="7">Homeobox domain-containing protein</fullName>
    </recommendedName>
</protein>
<keyword evidence="2 5" id="KW-0238">DNA-binding</keyword>
<dbReference type="Pfam" id="PF00046">
    <property type="entry name" value="Homeodomain"/>
    <property type="match status" value="1"/>
</dbReference>
<name>A0A7R9QJN4_9ACAR</name>
<organism evidence="8">
    <name type="scientific">Medioppia subpectinata</name>
    <dbReference type="NCBI Taxonomy" id="1979941"/>
    <lineage>
        <taxon>Eukaryota</taxon>
        <taxon>Metazoa</taxon>
        <taxon>Ecdysozoa</taxon>
        <taxon>Arthropoda</taxon>
        <taxon>Chelicerata</taxon>
        <taxon>Arachnida</taxon>
        <taxon>Acari</taxon>
        <taxon>Acariformes</taxon>
        <taxon>Sarcoptiformes</taxon>
        <taxon>Oribatida</taxon>
        <taxon>Brachypylina</taxon>
        <taxon>Oppioidea</taxon>
        <taxon>Oppiidae</taxon>
        <taxon>Medioppia</taxon>
    </lineage>
</organism>
<feature type="domain" description="Homeobox" evidence="7">
    <location>
        <begin position="1"/>
        <end position="42"/>
    </location>
</feature>
<proteinExistence type="predicted"/>
<dbReference type="AlphaFoldDB" id="A0A7R9QJN4"/>
<dbReference type="PANTHER" id="PTHR24333">
    <property type="entry name" value="HOMEO BOX HB9 LIKE A-RELATED"/>
    <property type="match status" value="1"/>
</dbReference>
<evidence type="ECO:0000256" key="1">
    <source>
        <dbReference type="ARBA" id="ARBA00004123"/>
    </source>
</evidence>
<dbReference type="SMART" id="SM00389">
    <property type="entry name" value="HOX"/>
    <property type="match status" value="1"/>
</dbReference>
<dbReference type="PRINTS" id="PR00024">
    <property type="entry name" value="HOMEOBOX"/>
</dbReference>
<dbReference type="InterPro" id="IPR017970">
    <property type="entry name" value="Homeobox_CS"/>
</dbReference>
<dbReference type="SUPFAM" id="SSF46689">
    <property type="entry name" value="Homeodomain-like"/>
    <property type="match status" value="1"/>
</dbReference>
<accession>A0A7R9QJN4</accession>
<evidence type="ECO:0000256" key="3">
    <source>
        <dbReference type="ARBA" id="ARBA00023155"/>
    </source>
</evidence>
<evidence type="ECO:0000256" key="6">
    <source>
        <dbReference type="RuleBase" id="RU000682"/>
    </source>
</evidence>
<dbReference type="InterPro" id="IPR009057">
    <property type="entry name" value="Homeodomain-like_sf"/>
</dbReference>
<dbReference type="GO" id="GO:0003677">
    <property type="term" value="F:DNA binding"/>
    <property type="evidence" value="ECO:0007669"/>
    <property type="project" value="UniProtKB-UniRule"/>
</dbReference>
<dbReference type="GO" id="GO:0000981">
    <property type="term" value="F:DNA-binding transcription factor activity, RNA polymerase II-specific"/>
    <property type="evidence" value="ECO:0007669"/>
    <property type="project" value="InterPro"/>
</dbReference>
<evidence type="ECO:0000313" key="8">
    <source>
        <dbReference type="EMBL" id="CAD7647289.1"/>
    </source>
</evidence>
<sequence>MEYHVSEYITRGKRFQLAELLDLSENQIKIWFQNRRAKDKRIEKAIVEQQYRSVL</sequence>
<dbReference type="GO" id="GO:0005634">
    <property type="term" value="C:nucleus"/>
    <property type="evidence" value="ECO:0007669"/>
    <property type="project" value="UniProtKB-SubCell"/>
</dbReference>
<keyword evidence="3 5" id="KW-0371">Homeobox</keyword>
<dbReference type="CDD" id="cd00086">
    <property type="entry name" value="homeodomain"/>
    <property type="match status" value="1"/>
</dbReference>
<dbReference type="InterPro" id="IPR050848">
    <property type="entry name" value="Homeobox_TF"/>
</dbReference>
<evidence type="ECO:0000256" key="2">
    <source>
        <dbReference type="ARBA" id="ARBA00023125"/>
    </source>
</evidence>
<gene>
    <name evidence="8" type="ORF">OSB1V03_LOCUS21373</name>
</gene>
<keyword evidence="4 5" id="KW-0539">Nucleus</keyword>
<feature type="non-terminal residue" evidence="8">
    <location>
        <position position="55"/>
    </location>
</feature>
<dbReference type="PROSITE" id="PS50071">
    <property type="entry name" value="HOMEOBOX_2"/>
    <property type="match status" value="1"/>
</dbReference>
<dbReference type="Gene3D" id="1.10.10.60">
    <property type="entry name" value="Homeodomain-like"/>
    <property type="match status" value="1"/>
</dbReference>
<evidence type="ECO:0000259" key="7">
    <source>
        <dbReference type="PROSITE" id="PS50071"/>
    </source>
</evidence>
<evidence type="ECO:0000256" key="4">
    <source>
        <dbReference type="ARBA" id="ARBA00023242"/>
    </source>
</evidence>
<dbReference type="InterPro" id="IPR001356">
    <property type="entry name" value="HD"/>
</dbReference>
<dbReference type="PANTHER" id="PTHR24333:SF8">
    <property type="entry name" value="HOMEOBOX PROTEIN CEH-62"/>
    <property type="match status" value="1"/>
</dbReference>
<feature type="DNA-binding region" description="Homeobox" evidence="5">
    <location>
        <begin position="3"/>
        <end position="43"/>
    </location>
</feature>
<evidence type="ECO:0000256" key="5">
    <source>
        <dbReference type="PROSITE-ProRule" id="PRU00108"/>
    </source>
</evidence>
<dbReference type="InterPro" id="IPR020479">
    <property type="entry name" value="HD_metazoa"/>
</dbReference>
<dbReference type="PROSITE" id="PS00027">
    <property type="entry name" value="HOMEOBOX_1"/>
    <property type="match status" value="1"/>
</dbReference>
<comment type="subcellular location">
    <subcellularLocation>
        <location evidence="1 5 6">Nucleus</location>
    </subcellularLocation>
</comment>
<dbReference type="EMBL" id="OC893988">
    <property type="protein sequence ID" value="CAD7647289.1"/>
    <property type="molecule type" value="Genomic_DNA"/>
</dbReference>